<dbReference type="InParanoid" id="A0A0V0QQV2"/>
<dbReference type="SMART" id="SM00320">
    <property type="entry name" value="WD40"/>
    <property type="match status" value="6"/>
</dbReference>
<accession>A0A0V0QQV2</accession>
<dbReference type="EMBL" id="LDAU01000118">
    <property type="protein sequence ID" value="KRX04392.1"/>
    <property type="molecule type" value="Genomic_DNA"/>
</dbReference>
<protein>
    <submittedName>
        <fullName evidence="1">WD40-repeat-containing domain</fullName>
    </submittedName>
</protein>
<dbReference type="GO" id="GO:0005847">
    <property type="term" value="C:mRNA cleavage and polyadenylation specificity factor complex"/>
    <property type="evidence" value="ECO:0007669"/>
    <property type="project" value="TreeGrafter"/>
</dbReference>
<dbReference type="OrthoDB" id="16717at2759"/>
<keyword evidence="2" id="KW-1185">Reference proteome</keyword>
<dbReference type="Pfam" id="PF00400">
    <property type="entry name" value="WD40"/>
    <property type="match status" value="3"/>
</dbReference>
<evidence type="ECO:0000313" key="1">
    <source>
        <dbReference type="EMBL" id="KRX04392.1"/>
    </source>
</evidence>
<sequence length="314" mass="35978">MNNGFQLLTGTHQITSQQDQKKNVDLHLINLKTLNKDRYFPDKQGEINGIGGLCLMNNGKNILLGDKSGQIYVLDYLAPNPNNLRNKKTHQPMNVAERISPEIDSIQEICCSPDDNKLAFGDGDKVGTIHVYDYETKKKEQSFIEGYSKINQLQWHPSQAIIMSGNENKYINLWCPKQKESLLKIYQSSGVNKSLWHKNGNWILSCGSDKTIKLYDIRNPQEFKEYKCKSEVKSLCWHPNDPYVFASGEINGKILQWNINSEVCIDQTKSDKIEENERNDKVEISDIKYNPQGTLLAAFGRDKKLQVFSTQQKE</sequence>
<organism evidence="1 2">
    <name type="scientific">Pseudocohnilembus persalinus</name>
    <name type="common">Ciliate</name>
    <dbReference type="NCBI Taxonomy" id="266149"/>
    <lineage>
        <taxon>Eukaryota</taxon>
        <taxon>Sar</taxon>
        <taxon>Alveolata</taxon>
        <taxon>Ciliophora</taxon>
        <taxon>Intramacronucleata</taxon>
        <taxon>Oligohymenophorea</taxon>
        <taxon>Scuticociliatia</taxon>
        <taxon>Philasterida</taxon>
        <taxon>Pseudocohnilembidae</taxon>
        <taxon>Pseudocohnilembus</taxon>
    </lineage>
</organism>
<dbReference type="InterPro" id="IPR036322">
    <property type="entry name" value="WD40_repeat_dom_sf"/>
</dbReference>
<dbReference type="Proteomes" id="UP000054937">
    <property type="component" value="Unassembled WGS sequence"/>
</dbReference>
<evidence type="ECO:0000313" key="2">
    <source>
        <dbReference type="Proteomes" id="UP000054937"/>
    </source>
</evidence>
<dbReference type="InterPro" id="IPR001680">
    <property type="entry name" value="WD40_rpt"/>
</dbReference>
<dbReference type="Gene3D" id="2.130.10.10">
    <property type="entry name" value="YVTN repeat-like/Quinoprotein amine dehydrogenase"/>
    <property type="match status" value="1"/>
</dbReference>
<dbReference type="GO" id="GO:0031124">
    <property type="term" value="P:mRNA 3'-end processing"/>
    <property type="evidence" value="ECO:0007669"/>
    <property type="project" value="InterPro"/>
</dbReference>
<dbReference type="SUPFAM" id="SSF50978">
    <property type="entry name" value="WD40 repeat-like"/>
    <property type="match status" value="1"/>
</dbReference>
<comment type="caution">
    <text evidence="1">The sequence shown here is derived from an EMBL/GenBank/DDBJ whole genome shotgun (WGS) entry which is preliminary data.</text>
</comment>
<dbReference type="AlphaFoldDB" id="A0A0V0QQV2"/>
<dbReference type="InterPro" id="IPR045245">
    <property type="entry name" value="Pfs2-like"/>
</dbReference>
<reference evidence="1 2" key="1">
    <citation type="journal article" date="2015" name="Sci. Rep.">
        <title>Genome of the facultative scuticociliatosis pathogen Pseudocohnilembus persalinus provides insight into its virulence through horizontal gene transfer.</title>
        <authorList>
            <person name="Xiong J."/>
            <person name="Wang G."/>
            <person name="Cheng J."/>
            <person name="Tian M."/>
            <person name="Pan X."/>
            <person name="Warren A."/>
            <person name="Jiang C."/>
            <person name="Yuan D."/>
            <person name="Miao W."/>
        </authorList>
    </citation>
    <scope>NUCLEOTIDE SEQUENCE [LARGE SCALE GENOMIC DNA]</scope>
    <source>
        <strain evidence="1">36N120E</strain>
    </source>
</reference>
<dbReference type="PANTHER" id="PTHR22836:SF0">
    <property type="entry name" value="PRE-MRNA 3' END PROCESSING PROTEIN WDR33"/>
    <property type="match status" value="1"/>
</dbReference>
<dbReference type="InterPro" id="IPR015943">
    <property type="entry name" value="WD40/YVTN_repeat-like_dom_sf"/>
</dbReference>
<name>A0A0V0QQV2_PSEPJ</name>
<gene>
    <name evidence="1" type="ORF">PPERSA_05653</name>
</gene>
<dbReference type="PANTHER" id="PTHR22836">
    <property type="entry name" value="WD40 REPEAT PROTEIN"/>
    <property type="match status" value="1"/>
</dbReference>
<proteinExistence type="predicted"/>
<dbReference type="OMA" id="WNINSEV"/>